<evidence type="ECO:0000256" key="1">
    <source>
        <dbReference type="ARBA" id="ARBA00022617"/>
    </source>
</evidence>
<accession>A0A4S4B1C1</accession>
<feature type="chain" id="PRO_5020449127" evidence="5">
    <location>
        <begin position="20"/>
        <end position="450"/>
    </location>
</feature>
<dbReference type="AlphaFoldDB" id="A0A4S4B1C1"/>
<evidence type="ECO:0000256" key="4">
    <source>
        <dbReference type="PROSITE-ProRule" id="PRU00433"/>
    </source>
</evidence>
<name>A0A4S4B1C1_9RHOO</name>
<feature type="signal peptide" evidence="5">
    <location>
        <begin position="1"/>
        <end position="19"/>
    </location>
</feature>
<dbReference type="GO" id="GO:0004130">
    <property type="term" value="F:cytochrome-c peroxidase activity"/>
    <property type="evidence" value="ECO:0007669"/>
    <property type="project" value="TreeGrafter"/>
</dbReference>
<keyword evidence="5" id="KW-0732">Signal</keyword>
<dbReference type="InterPro" id="IPR010538">
    <property type="entry name" value="DHOR"/>
</dbReference>
<dbReference type="InterPro" id="IPR036909">
    <property type="entry name" value="Cyt_c-like_dom_sf"/>
</dbReference>
<dbReference type="PANTHER" id="PTHR30600:SF4">
    <property type="entry name" value="CYTOCHROME C DOMAIN-CONTAINING PROTEIN"/>
    <property type="match status" value="1"/>
</dbReference>
<dbReference type="GO" id="GO:0046872">
    <property type="term" value="F:metal ion binding"/>
    <property type="evidence" value="ECO:0007669"/>
    <property type="project" value="UniProtKB-KW"/>
</dbReference>
<dbReference type="OrthoDB" id="9805202at2"/>
<gene>
    <name evidence="7" type="ORF">E6C76_11705</name>
</gene>
<proteinExistence type="predicted"/>
<evidence type="ECO:0000256" key="2">
    <source>
        <dbReference type="ARBA" id="ARBA00022723"/>
    </source>
</evidence>
<comment type="caution">
    <text evidence="7">The sequence shown here is derived from an EMBL/GenBank/DDBJ whole genome shotgun (WGS) entry which is preliminary data.</text>
</comment>
<evidence type="ECO:0000259" key="6">
    <source>
        <dbReference type="PROSITE" id="PS51007"/>
    </source>
</evidence>
<dbReference type="Proteomes" id="UP000308430">
    <property type="component" value="Unassembled WGS sequence"/>
</dbReference>
<dbReference type="SUPFAM" id="SSF46626">
    <property type="entry name" value="Cytochrome c"/>
    <property type="match status" value="1"/>
</dbReference>
<dbReference type="PIRSF" id="PIRSF028099">
    <property type="entry name" value="DUF1111"/>
    <property type="match status" value="1"/>
</dbReference>
<keyword evidence="2 4" id="KW-0479">Metal-binding</keyword>
<dbReference type="Pfam" id="PF06537">
    <property type="entry name" value="DHOR"/>
    <property type="match status" value="2"/>
</dbReference>
<keyword evidence="1 4" id="KW-0349">Heme</keyword>
<evidence type="ECO:0000256" key="5">
    <source>
        <dbReference type="SAM" id="SignalP"/>
    </source>
</evidence>
<dbReference type="PROSITE" id="PS51007">
    <property type="entry name" value="CYTC"/>
    <property type="match status" value="1"/>
</dbReference>
<dbReference type="EMBL" id="SSOC01000004">
    <property type="protein sequence ID" value="THF64708.1"/>
    <property type="molecule type" value="Genomic_DNA"/>
</dbReference>
<evidence type="ECO:0000313" key="7">
    <source>
        <dbReference type="EMBL" id="THF64708.1"/>
    </source>
</evidence>
<reference evidence="7 8" key="1">
    <citation type="submission" date="2019-04" db="EMBL/GenBank/DDBJ databases">
        <title>Azoarcus nasutitermitis sp. nov. isolated from termite nest.</title>
        <authorList>
            <person name="Lin S.-Y."/>
            <person name="Hameed A."/>
            <person name="Hsu Y.-H."/>
            <person name="Young C.-C."/>
        </authorList>
    </citation>
    <scope>NUCLEOTIDE SEQUENCE [LARGE SCALE GENOMIC DNA]</scope>
    <source>
        <strain evidence="7 8">CC-YHH838</strain>
    </source>
</reference>
<sequence>MRRAAFLAGAGLCLLPWLALPVAADEAHLVRDASREAYSLPFAGLGEYELERFRRGRGLFRQAWEVAPARDEDSDGLGPLYNRLTCAGCHPGNGRGRAPQGPDERMQSMLVRLSVEGRDPHGGPLPHPVYGEQFNEEAIPGVPGEGRAAVEWTYSEVVLADGERVELRRPRLVFKELGYGPLGRFMHSMRVGPPVFGLGLLEAVPQATLEALAAEAKPDGVRGRVNRVWSVERGETVAGRFGLKANAPDLRQQIASAMLGDLGITTTLFPAQNCTPAQTACRAAPDGGQPELMNAQLGDLEFYFAHLAVPARRDADAPQVRQGEALFGALGCALCHRPALTTGAHERFPRLSKRRIEPYTDLLVHDMGEGLADGRPDYLAGGREWRTPPLWGLGLLERVNGHGELLHDGRARNVLEAVLWHGGEAQAARDRVIRLPRAEREALLAFLRSL</sequence>
<dbReference type="RefSeq" id="WP_136348427.1">
    <property type="nucleotide sequence ID" value="NZ_SSOC01000004.1"/>
</dbReference>
<dbReference type="GO" id="GO:0020037">
    <property type="term" value="F:heme binding"/>
    <property type="evidence" value="ECO:0007669"/>
    <property type="project" value="InterPro"/>
</dbReference>
<keyword evidence="8" id="KW-1185">Reference proteome</keyword>
<dbReference type="Gene3D" id="1.10.760.10">
    <property type="entry name" value="Cytochrome c-like domain"/>
    <property type="match status" value="1"/>
</dbReference>
<dbReference type="InterPro" id="IPR051395">
    <property type="entry name" value="Cytochrome_c_Peroxidase/MauG"/>
</dbReference>
<evidence type="ECO:0000313" key="8">
    <source>
        <dbReference type="Proteomes" id="UP000308430"/>
    </source>
</evidence>
<organism evidence="7 8">
    <name type="scientific">Pseudothauera nasutitermitis</name>
    <dbReference type="NCBI Taxonomy" id="2565930"/>
    <lineage>
        <taxon>Bacteria</taxon>
        <taxon>Pseudomonadati</taxon>
        <taxon>Pseudomonadota</taxon>
        <taxon>Betaproteobacteria</taxon>
        <taxon>Rhodocyclales</taxon>
        <taxon>Zoogloeaceae</taxon>
        <taxon>Pseudothauera</taxon>
    </lineage>
</organism>
<dbReference type="GO" id="GO:0009055">
    <property type="term" value="F:electron transfer activity"/>
    <property type="evidence" value="ECO:0007669"/>
    <property type="project" value="InterPro"/>
</dbReference>
<protein>
    <submittedName>
        <fullName evidence="7">Thiol oxidoreductase</fullName>
    </submittedName>
</protein>
<keyword evidence="3 4" id="KW-0408">Iron</keyword>
<dbReference type="InterPro" id="IPR009056">
    <property type="entry name" value="Cyt_c-like_dom"/>
</dbReference>
<evidence type="ECO:0000256" key="3">
    <source>
        <dbReference type="ARBA" id="ARBA00023004"/>
    </source>
</evidence>
<feature type="domain" description="Cytochrome c" evidence="6">
    <location>
        <begin position="318"/>
        <end position="450"/>
    </location>
</feature>
<dbReference type="PANTHER" id="PTHR30600">
    <property type="entry name" value="CYTOCHROME C PEROXIDASE-RELATED"/>
    <property type="match status" value="1"/>
</dbReference>